<organism evidence="2 3">
    <name type="scientific">Luteibacter sahnii</name>
    <dbReference type="NCBI Taxonomy" id="3021977"/>
    <lineage>
        <taxon>Bacteria</taxon>
        <taxon>Pseudomonadati</taxon>
        <taxon>Pseudomonadota</taxon>
        <taxon>Gammaproteobacteria</taxon>
        <taxon>Lysobacterales</taxon>
        <taxon>Rhodanobacteraceae</taxon>
        <taxon>Luteibacter</taxon>
    </lineage>
</organism>
<keyword evidence="3" id="KW-1185">Reference proteome</keyword>
<name>A0ABT6BEW7_9GAMM</name>
<dbReference type="Gene3D" id="3.40.50.300">
    <property type="entry name" value="P-loop containing nucleotide triphosphate hydrolases"/>
    <property type="match status" value="1"/>
</dbReference>
<proteinExistence type="predicted"/>
<dbReference type="InterPro" id="IPR027417">
    <property type="entry name" value="P-loop_NTPase"/>
</dbReference>
<dbReference type="NCBIfam" id="NF006743">
    <property type="entry name" value="PRK09270.1-2"/>
    <property type="match status" value="1"/>
</dbReference>
<dbReference type="InterPro" id="IPR006083">
    <property type="entry name" value="PRK/URK"/>
</dbReference>
<dbReference type="EMBL" id="JARJJS010000006">
    <property type="protein sequence ID" value="MDF4026704.1"/>
    <property type="molecule type" value="Genomic_DNA"/>
</dbReference>
<dbReference type="SUPFAM" id="SSF52540">
    <property type="entry name" value="P-loop containing nucleoside triphosphate hydrolases"/>
    <property type="match status" value="1"/>
</dbReference>
<protein>
    <submittedName>
        <fullName evidence="2">Nucleoside/nucleotide kinase family protein</fullName>
    </submittedName>
</protein>
<dbReference type="Proteomes" id="UP001528850">
    <property type="component" value="Unassembled WGS sequence"/>
</dbReference>
<reference evidence="2 3" key="1">
    <citation type="journal article" date="2024" name="Curr. Microbiol.">
        <title>Luteibacter sahnii sp. nov., A Novel Yellow-Colored Xanthomonadin Pigment Producing Probiotic Bacterium from Healthy Rice Seed Microbiome.</title>
        <authorList>
            <person name="Jaiswal G."/>
            <person name="Rana R."/>
            <person name="Nayak P.K."/>
            <person name="Chouhan R."/>
            <person name="Gandhi S.G."/>
            <person name="Patel H.K."/>
            <person name="Patil P.B."/>
        </authorList>
    </citation>
    <scope>NUCLEOTIDE SEQUENCE [LARGE SCALE GENOMIC DNA]</scope>
    <source>
        <strain evidence="2 3">PPL201</strain>
    </source>
</reference>
<comment type="caution">
    <text evidence="2">The sequence shown here is derived from an EMBL/GenBank/DDBJ whole genome shotgun (WGS) entry which is preliminary data.</text>
</comment>
<evidence type="ECO:0000313" key="3">
    <source>
        <dbReference type="Proteomes" id="UP001528850"/>
    </source>
</evidence>
<dbReference type="GO" id="GO:0016301">
    <property type="term" value="F:kinase activity"/>
    <property type="evidence" value="ECO:0007669"/>
    <property type="project" value="UniProtKB-KW"/>
</dbReference>
<gene>
    <name evidence="2" type="ORF">P3W24_17150</name>
</gene>
<feature type="domain" description="Phosphoribulokinase/uridine kinase" evidence="1">
    <location>
        <begin position="22"/>
        <end position="201"/>
    </location>
</feature>
<keyword evidence="2" id="KW-0808">Transferase</keyword>
<evidence type="ECO:0000259" key="1">
    <source>
        <dbReference type="Pfam" id="PF00485"/>
    </source>
</evidence>
<dbReference type="PANTHER" id="PTHR10285">
    <property type="entry name" value="URIDINE KINASE"/>
    <property type="match status" value="1"/>
</dbReference>
<dbReference type="Pfam" id="PF00485">
    <property type="entry name" value="PRK"/>
    <property type="match status" value="1"/>
</dbReference>
<accession>A0ABT6BEW7</accession>
<sequence>MIDPNARDRLDALLAQGGRRLLGIAGLPGAGKSTLTGWLLGALGARAVGVPMDGFHLANAELARLGRDTRKGAPDTFDAAGYVALLRRLRSPVPGETVYAPAFHREFDEPIAGEIAVPAAVPLVITEGNYLLMDDGAWAGVRGLLDEVWFVDVDDAPRRAQLLERHMRYGRDRQAALDWIERTDEPNARRIAATAHRADTRVRLDARSVP</sequence>
<keyword evidence="2" id="KW-0418">Kinase</keyword>
<evidence type="ECO:0000313" key="2">
    <source>
        <dbReference type="EMBL" id="MDF4026704.1"/>
    </source>
</evidence>